<dbReference type="SUPFAM" id="SSF48371">
    <property type="entry name" value="ARM repeat"/>
    <property type="match status" value="1"/>
</dbReference>
<dbReference type="InterPro" id="IPR051023">
    <property type="entry name" value="PP2A_Regulatory_Subunit_A"/>
</dbReference>
<dbReference type="InterPro" id="IPR016024">
    <property type="entry name" value="ARM-type_fold"/>
</dbReference>
<keyword evidence="1" id="KW-0677">Repeat</keyword>
<feature type="repeat" description="HEAT" evidence="2">
    <location>
        <begin position="151"/>
        <end position="179"/>
    </location>
</feature>
<keyword evidence="4" id="KW-1185">Reference proteome</keyword>
<gene>
    <name evidence="3" type="ORF">BOX15_Mlig004287g5</name>
</gene>
<dbReference type="InterPro" id="IPR011989">
    <property type="entry name" value="ARM-like"/>
</dbReference>
<dbReference type="GO" id="GO:0019888">
    <property type="term" value="F:protein phosphatase regulator activity"/>
    <property type="evidence" value="ECO:0007669"/>
    <property type="project" value="TreeGrafter"/>
</dbReference>
<proteinExistence type="predicted"/>
<dbReference type="PROSITE" id="PS50077">
    <property type="entry name" value="HEAT_REPEAT"/>
    <property type="match status" value="3"/>
</dbReference>
<feature type="repeat" description="HEAT" evidence="2">
    <location>
        <begin position="112"/>
        <end position="150"/>
    </location>
</feature>
<sequence>MKLYSDQNWRVRLGVVKNLPELMSAVDEAQISGTLVPAYISWLKDSASEIRDSAAQALGRVVKDHKSLTDGIAKSASLAALATEGNYQFRKVWITCAVELMDKGAASCIPVLVPQLMKLSSDKVPNVRLAVVKALVRLATHFDANIIKKDIISPLVELSKDEDADVRFYAEEAVSNLKK</sequence>
<dbReference type="PANTHER" id="PTHR10648">
    <property type="entry name" value="SERINE/THREONINE-PROTEIN PHOSPHATASE PP2A 65 KDA REGULATORY SUBUNIT"/>
    <property type="match status" value="1"/>
</dbReference>
<evidence type="ECO:0000313" key="3">
    <source>
        <dbReference type="EMBL" id="PAA55458.1"/>
    </source>
</evidence>
<name>A0A267E1M1_9PLAT</name>
<evidence type="ECO:0008006" key="5">
    <source>
        <dbReference type="Google" id="ProtNLM"/>
    </source>
</evidence>
<organism evidence="3 4">
    <name type="scientific">Macrostomum lignano</name>
    <dbReference type="NCBI Taxonomy" id="282301"/>
    <lineage>
        <taxon>Eukaryota</taxon>
        <taxon>Metazoa</taxon>
        <taxon>Spiralia</taxon>
        <taxon>Lophotrochozoa</taxon>
        <taxon>Platyhelminthes</taxon>
        <taxon>Rhabditophora</taxon>
        <taxon>Macrostomorpha</taxon>
        <taxon>Macrostomida</taxon>
        <taxon>Macrostomidae</taxon>
        <taxon>Macrostomum</taxon>
    </lineage>
</organism>
<dbReference type="STRING" id="282301.A0A267E1M1"/>
<evidence type="ECO:0000256" key="1">
    <source>
        <dbReference type="ARBA" id="ARBA00022737"/>
    </source>
</evidence>
<dbReference type="Pfam" id="PF02985">
    <property type="entry name" value="HEAT"/>
    <property type="match status" value="2"/>
</dbReference>
<reference evidence="3 4" key="1">
    <citation type="submission" date="2017-06" db="EMBL/GenBank/DDBJ databases">
        <title>A platform for efficient transgenesis in Macrostomum lignano, a flatworm model organism for stem cell research.</title>
        <authorList>
            <person name="Berezikov E."/>
        </authorList>
    </citation>
    <scope>NUCLEOTIDE SEQUENCE [LARGE SCALE GENOMIC DNA]</scope>
    <source>
        <strain evidence="3">DV1</strain>
        <tissue evidence="3">Whole organism</tissue>
    </source>
</reference>
<dbReference type="Proteomes" id="UP000215902">
    <property type="component" value="Unassembled WGS sequence"/>
</dbReference>
<comment type="caution">
    <text evidence="3">The sequence shown here is derived from an EMBL/GenBank/DDBJ whole genome shotgun (WGS) entry which is preliminary data.</text>
</comment>
<protein>
    <recommendedName>
        <fullName evidence="5">TOG domain-containing protein</fullName>
    </recommendedName>
</protein>
<evidence type="ECO:0000313" key="4">
    <source>
        <dbReference type="Proteomes" id="UP000215902"/>
    </source>
</evidence>
<feature type="repeat" description="HEAT" evidence="2">
    <location>
        <begin position="35"/>
        <end position="63"/>
    </location>
</feature>
<evidence type="ECO:0000256" key="2">
    <source>
        <dbReference type="PROSITE-ProRule" id="PRU00103"/>
    </source>
</evidence>
<accession>A0A267E1M1</accession>
<dbReference type="PANTHER" id="PTHR10648:SF4">
    <property type="entry name" value="PROTEIN PHOSPHATASE 2 (FORMERLY 2A), REGULATORY SUBUNIT A, BETA ISOFORM-RELATED"/>
    <property type="match status" value="1"/>
</dbReference>
<dbReference type="GO" id="GO:0005634">
    <property type="term" value="C:nucleus"/>
    <property type="evidence" value="ECO:0007669"/>
    <property type="project" value="TreeGrafter"/>
</dbReference>
<dbReference type="Gene3D" id="1.25.10.10">
    <property type="entry name" value="Leucine-rich Repeat Variant"/>
    <property type="match status" value="1"/>
</dbReference>
<dbReference type="EMBL" id="NIVC01002750">
    <property type="protein sequence ID" value="PAA55458.1"/>
    <property type="molecule type" value="Genomic_DNA"/>
</dbReference>
<dbReference type="InterPro" id="IPR000357">
    <property type="entry name" value="HEAT"/>
</dbReference>
<dbReference type="GO" id="GO:0000159">
    <property type="term" value="C:protein phosphatase type 2A complex"/>
    <property type="evidence" value="ECO:0007669"/>
    <property type="project" value="TreeGrafter"/>
</dbReference>
<dbReference type="InterPro" id="IPR021133">
    <property type="entry name" value="HEAT_type_2"/>
</dbReference>
<dbReference type="AlphaFoldDB" id="A0A267E1M1"/>
<dbReference type="GO" id="GO:0005829">
    <property type="term" value="C:cytosol"/>
    <property type="evidence" value="ECO:0007669"/>
    <property type="project" value="TreeGrafter"/>
</dbReference>